<dbReference type="EMBL" id="SDPQ02000004">
    <property type="protein sequence ID" value="KAA1394373.1"/>
    <property type="molecule type" value="Genomic_DNA"/>
</dbReference>
<feature type="transmembrane region" description="Helical" evidence="1">
    <location>
        <begin position="561"/>
        <end position="586"/>
    </location>
</feature>
<dbReference type="OrthoDB" id="3328774at2"/>
<feature type="transmembrane region" description="Helical" evidence="1">
    <location>
        <begin position="374"/>
        <end position="393"/>
    </location>
</feature>
<feature type="transmembrane region" description="Helical" evidence="1">
    <location>
        <begin position="20"/>
        <end position="42"/>
    </location>
</feature>
<feature type="transmembrane region" description="Helical" evidence="1">
    <location>
        <begin position="405"/>
        <end position="426"/>
    </location>
</feature>
<feature type="transmembrane region" description="Helical" evidence="1">
    <location>
        <begin position="309"/>
        <end position="326"/>
    </location>
</feature>
<keyword evidence="1" id="KW-1133">Transmembrane helix</keyword>
<feature type="transmembrane region" description="Helical" evidence="1">
    <location>
        <begin position="107"/>
        <end position="128"/>
    </location>
</feature>
<feature type="transmembrane region" description="Helical" evidence="1">
    <location>
        <begin position="225"/>
        <end position="243"/>
    </location>
</feature>
<feature type="transmembrane region" description="Helical" evidence="1">
    <location>
        <begin position="282"/>
        <end position="303"/>
    </location>
</feature>
<name>A0A5M4F9K5_9ACTN</name>
<feature type="transmembrane region" description="Helical" evidence="1">
    <location>
        <begin position="66"/>
        <end position="87"/>
    </location>
</feature>
<gene>
    <name evidence="2" type="ORF">ESP70_019435</name>
</gene>
<evidence type="ECO:0000256" key="1">
    <source>
        <dbReference type="SAM" id="Phobius"/>
    </source>
</evidence>
<keyword evidence="3" id="KW-1185">Reference proteome</keyword>
<evidence type="ECO:0000313" key="2">
    <source>
        <dbReference type="EMBL" id="KAA1394373.1"/>
    </source>
</evidence>
<keyword evidence="1" id="KW-0472">Membrane</keyword>
<dbReference type="RefSeq" id="WP_149690981.1">
    <property type="nucleotide sequence ID" value="NZ_SDPQ02000004.1"/>
</dbReference>
<evidence type="ECO:0000313" key="3">
    <source>
        <dbReference type="Proteomes" id="UP000380867"/>
    </source>
</evidence>
<organism evidence="2 3">
    <name type="scientific">Aeromicrobium ginsengisoli</name>
    <dbReference type="NCBI Taxonomy" id="363867"/>
    <lineage>
        <taxon>Bacteria</taxon>
        <taxon>Bacillati</taxon>
        <taxon>Actinomycetota</taxon>
        <taxon>Actinomycetes</taxon>
        <taxon>Propionibacteriales</taxon>
        <taxon>Nocardioidaceae</taxon>
        <taxon>Aeromicrobium</taxon>
    </lineage>
</organism>
<feature type="transmembrane region" description="Helical" evidence="1">
    <location>
        <begin position="333"/>
        <end position="354"/>
    </location>
</feature>
<dbReference type="Proteomes" id="UP000380867">
    <property type="component" value="Unassembled WGS sequence"/>
</dbReference>
<protein>
    <submittedName>
        <fullName evidence="2">Uncharacterized protein</fullName>
    </submittedName>
</protein>
<dbReference type="AlphaFoldDB" id="A0A5M4F9K5"/>
<feature type="transmembrane region" description="Helical" evidence="1">
    <location>
        <begin position="255"/>
        <end position="275"/>
    </location>
</feature>
<feature type="transmembrane region" description="Helical" evidence="1">
    <location>
        <begin position="149"/>
        <end position="167"/>
    </location>
</feature>
<feature type="transmembrane region" description="Helical" evidence="1">
    <location>
        <begin position="187"/>
        <end position="204"/>
    </location>
</feature>
<keyword evidence="1" id="KW-0812">Transmembrane</keyword>
<sequence>MFISAAEPVTAPAGGAELGQVIGLSIAAGLVTCVLLVIAWAHRTHRIEWIQRAGERLGARTGEPGWASIPTLFVASSLIVALLGFMWDVSLHAGRGRDAGPLANPAHYLILYGLFALFVAGMSAVIYARDGEKPGIAAVRITRNWYAPVSGIFIAACGLYALIGFPLDDVWHRLFGQDVTLWGPTHLMLIGGAGLSTAGIILLHREADFAMRQNGKEMPTWLKTATLSIGFGALLIGLSVFQAEFDFGIAQFRMVFAPLMIVAAAGVTLVAARLYVGPGAAIVAAVFFLLMRGIISFIVTDFFGEAHHVFPLYLGSAVLIELLAFTQLRNKPLWFGAIGGLLIGTVGLVIEKLWNDRVFQFPWTQDMWLEGLLMAVPVAIASGLCGALFSLGLQGRLPAAKISRTIITASVLVIAAAVANGLHATVPKNASASFALTQVGTAAHPEVTAKITVEPAGLVDKHPTWVQITAWQGGGAGVVTDRLRRTGDNTWESTKPVPVGGNWKTLLRVQDGRTLAAVPIFMPADAPLKVKEVPASAEFTRKFVPEIDILQRERKGDTSPWLWGAANMVVLLCSLAIIIGISVSVARVARRIEEHEADSSGDRTPTLTS</sequence>
<proteinExistence type="predicted"/>
<comment type="caution">
    <text evidence="2">The sequence shown here is derived from an EMBL/GenBank/DDBJ whole genome shotgun (WGS) entry which is preliminary data.</text>
</comment>
<reference evidence="2" key="1">
    <citation type="submission" date="2019-09" db="EMBL/GenBank/DDBJ databases">
        <authorList>
            <person name="Li J."/>
        </authorList>
    </citation>
    <scope>NUCLEOTIDE SEQUENCE [LARGE SCALE GENOMIC DNA]</scope>
    <source>
        <strain evidence="2">JCM 14732</strain>
    </source>
</reference>
<accession>A0A5M4F9K5</accession>